<keyword evidence="1" id="KW-0805">Transcription regulation</keyword>
<evidence type="ECO:0000256" key="3">
    <source>
        <dbReference type="ARBA" id="ARBA00023163"/>
    </source>
</evidence>
<dbReference type="SUPFAM" id="SSF46785">
    <property type="entry name" value="Winged helix' DNA-binding domain"/>
    <property type="match status" value="1"/>
</dbReference>
<evidence type="ECO:0000256" key="4">
    <source>
        <dbReference type="SAM" id="MobiDB-lite"/>
    </source>
</evidence>
<reference evidence="6 7" key="1">
    <citation type="submission" date="2019-08" db="EMBL/GenBank/DDBJ databases">
        <authorList>
            <person name="Lei W."/>
        </authorList>
    </citation>
    <scope>NUCLEOTIDE SEQUENCE [LARGE SCALE GENOMIC DNA]</scope>
    <source>
        <strain evidence="6 7">CCUG 58627</strain>
    </source>
</reference>
<dbReference type="InterPro" id="IPR000835">
    <property type="entry name" value="HTH_MarR-typ"/>
</dbReference>
<dbReference type="InterPro" id="IPR036388">
    <property type="entry name" value="WH-like_DNA-bd_sf"/>
</dbReference>
<feature type="compositionally biased region" description="Basic residues" evidence="4">
    <location>
        <begin position="198"/>
        <end position="212"/>
    </location>
</feature>
<name>A0A5C5U171_9CORY</name>
<organism evidence="6 7">
    <name type="scientific">Corynebacterium canis</name>
    <dbReference type="NCBI Taxonomy" id="679663"/>
    <lineage>
        <taxon>Bacteria</taxon>
        <taxon>Bacillati</taxon>
        <taxon>Actinomycetota</taxon>
        <taxon>Actinomycetes</taxon>
        <taxon>Mycobacteriales</taxon>
        <taxon>Corynebacteriaceae</taxon>
        <taxon>Corynebacterium</taxon>
    </lineage>
</organism>
<evidence type="ECO:0000256" key="2">
    <source>
        <dbReference type="ARBA" id="ARBA00023125"/>
    </source>
</evidence>
<dbReference type="SMART" id="SM00347">
    <property type="entry name" value="HTH_MARR"/>
    <property type="match status" value="1"/>
</dbReference>
<evidence type="ECO:0000256" key="1">
    <source>
        <dbReference type="ARBA" id="ARBA00023015"/>
    </source>
</evidence>
<dbReference type="EMBL" id="VOHM01000033">
    <property type="protein sequence ID" value="TWT19469.1"/>
    <property type="molecule type" value="Genomic_DNA"/>
</dbReference>
<comment type="caution">
    <text evidence="6">The sequence shown here is derived from an EMBL/GenBank/DDBJ whole genome shotgun (WGS) entry which is preliminary data.</text>
</comment>
<dbReference type="PANTHER" id="PTHR42756:SF1">
    <property type="entry name" value="TRANSCRIPTIONAL REPRESSOR OF EMRAB OPERON"/>
    <property type="match status" value="1"/>
</dbReference>
<keyword evidence="3" id="KW-0804">Transcription</keyword>
<feature type="domain" description="HTH marR-type" evidence="5">
    <location>
        <begin position="40"/>
        <end position="174"/>
    </location>
</feature>
<dbReference type="InterPro" id="IPR011991">
    <property type="entry name" value="ArsR-like_HTH"/>
</dbReference>
<dbReference type="Pfam" id="PF01047">
    <property type="entry name" value="MarR"/>
    <property type="match status" value="1"/>
</dbReference>
<dbReference type="PANTHER" id="PTHR42756">
    <property type="entry name" value="TRANSCRIPTIONAL REGULATOR, MARR"/>
    <property type="match status" value="1"/>
</dbReference>
<dbReference type="PROSITE" id="PS50995">
    <property type="entry name" value="HTH_MARR_2"/>
    <property type="match status" value="1"/>
</dbReference>
<keyword evidence="7" id="KW-1185">Reference proteome</keyword>
<dbReference type="InterPro" id="IPR036390">
    <property type="entry name" value="WH_DNA-bd_sf"/>
</dbReference>
<feature type="region of interest" description="Disordered" evidence="4">
    <location>
        <begin position="183"/>
        <end position="219"/>
    </location>
</feature>
<feature type="region of interest" description="Disordered" evidence="4">
    <location>
        <begin position="1"/>
        <end position="32"/>
    </location>
</feature>
<evidence type="ECO:0000313" key="7">
    <source>
        <dbReference type="Proteomes" id="UP000320791"/>
    </source>
</evidence>
<dbReference type="Gene3D" id="1.10.10.10">
    <property type="entry name" value="Winged helix-like DNA-binding domain superfamily/Winged helix DNA-binding domain"/>
    <property type="match status" value="1"/>
</dbReference>
<gene>
    <name evidence="6" type="ORF">FRX94_11570</name>
</gene>
<accession>A0A5C5U171</accession>
<dbReference type="GO" id="GO:0003677">
    <property type="term" value="F:DNA binding"/>
    <property type="evidence" value="ECO:0007669"/>
    <property type="project" value="UniProtKB-KW"/>
</dbReference>
<dbReference type="AlphaFoldDB" id="A0A5C5U171"/>
<evidence type="ECO:0000313" key="6">
    <source>
        <dbReference type="EMBL" id="TWT19469.1"/>
    </source>
</evidence>
<evidence type="ECO:0000259" key="5">
    <source>
        <dbReference type="PROSITE" id="PS50995"/>
    </source>
</evidence>
<protein>
    <submittedName>
        <fullName evidence="6">MarR family transcriptional regulator</fullName>
    </submittedName>
</protein>
<dbReference type="Proteomes" id="UP000320791">
    <property type="component" value="Unassembled WGS sequence"/>
</dbReference>
<dbReference type="GO" id="GO:0003700">
    <property type="term" value="F:DNA-binding transcription factor activity"/>
    <property type="evidence" value="ECO:0007669"/>
    <property type="project" value="InterPro"/>
</dbReference>
<dbReference type="OrthoDB" id="8635520at2"/>
<dbReference type="PRINTS" id="PR00598">
    <property type="entry name" value="HTHMARR"/>
</dbReference>
<sequence>MFGYPQDPGMPPEDGFDGPVGPPPPRDGLPFSDDTFEGRIFEIWTLIKRATKKDLDQARRQLGFGHRVHRVFEGQGRVLAMLAMRSPIAQSELAYVLGVRPQSLGEILAKLESAGLVTREVDPNDARARVVSITEEGLKQAEENAKGSNSADPLTLLSDKEREQFFAVTDRIITYLEDYIGEDDEDYGPGFPPPRYMGRPRRFGPPGRRGRRFRQDDWE</sequence>
<keyword evidence="2" id="KW-0238">DNA-binding</keyword>
<dbReference type="CDD" id="cd00090">
    <property type="entry name" value="HTH_ARSR"/>
    <property type="match status" value="1"/>
</dbReference>
<proteinExistence type="predicted"/>